<evidence type="ECO:0000256" key="8">
    <source>
        <dbReference type="SAM" id="MobiDB-lite"/>
    </source>
</evidence>
<dbReference type="GO" id="GO:0016887">
    <property type="term" value="F:ATP hydrolysis activity"/>
    <property type="evidence" value="ECO:0007669"/>
    <property type="project" value="InterPro"/>
</dbReference>
<evidence type="ECO:0008006" key="14">
    <source>
        <dbReference type="Google" id="ProtNLM"/>
    </source>
</evidence>
<dbReference type="PROSITE" id="PS50893">
    <property type="entry name" value="ABC_TRANSPORTER_2"/>
    <property type="match status" value="2"/>
</dbReference>
<keyword evidence="7 9" id="KW-0472">Membrane</keyword>
<dbReference type="GO" id="GO:0005524">
    <property type="term" value="F:ATP binding"/>
    <property type="evidence" value="ECO:0007669"/>
    <property type="project" value="UniProtKB-KW"/>
</dbReference>
<dbReference type="FunFam" id="3.40.50.300:FF:000838">
    <property type="entry name" value="ABC multidrug transporter (Eurofung)"/>
    <property type="match status" value="1"/>
</dbReference>
<dbReference type="InterPro" id="IPR011527">
    <property type="entry name" value="ABC1_TM_dom"/>
</dbReference>
<dbReference type="PROSITE" id="PS50929">
    <property type="entry name" value="ABC_TM1F"/>
    <property type="match status" value="1"/>
</dbReference>
<keyword evidence="13" id="KW-1185">Reference proteome</keyword>
<keyword evidence="3 9" id="KW-0812">Transmembrane</keyword>
<proteinExistence type="predicted"/>
<reference evidence="12 13" key="1">
    <citation type="submission" date="2017-04" db="EMBL/GenBank/DDBJ databases">
        <title>Genome Sequence of the Model Brown-Rot Fungus Postia placenta SB12.</title>
        <authorList>
            <consortium name="DOE Joint Genome Institute"/>
            <person name="Gaskell J."/>
            <person name="Kersten P."/>
            <person name="Larrondo L.F."/>
            <person name="Canessa P."/>
            <person name="Martinez D."/>
            <person name="Hibbett D."/>
            <person name="Schmoll M."/>
            <person name="Kubicek C.P."/>
            <person name="Martinez A.T."/>
            <person name="Yadav J."/>
            <person name="Master E."/>
            <person name="Magnuson J.K."/>
            <person name="James T."/>
            <person name="Yaver D."/>
            <person name="Berka R."/>
            <person name="Labutti K."/>
            <person name="Lipzen A."/>
            <person name="Aerts A."/>
            <person name="Barry K."/>
            <person name="Henrissat B."/>
            <person name="Blanchette R."/>
            <person name="Grigoriev I."/>
            <person name="Cullen D."/>
        </authorList>
    </citation>
    <scope>NUCLEOTIDE SEQUENCE [LARGE SCALE GENOMIC DNA]</scope>
    <source>
        <strain evidence="12 13">MAD-698-R-SB12</strain>
    </source>
</reference>
<dbReference type="PANTHER" id="PTHR24223:SF356">
    <property type="entry name" value="ATP-BINDING CASSETTE TRANSPORTER ABC4"/>
    <property type="match status" value="1"/>
</dbReference>
<feature type="non-terminal residue" evidence="12">
    <location>
        <position position="1"/>
    </location>
</feature>
<organism evidence="12 13">
    <name type="scientific">Postia placenta MAD-698-R-SB12</name>
    <dbReference type="NCBI Taxonomy" id="670580"/>
    <lineage>
        <taxon>Eukaryota</taxon>
        <taxon>Fungi</taxon>
        <taxon>Dikarya</taxon>
        <taxon>Basidiomycota</taxon>
        <taxon>Agaricomycotina</taxon>
        <taxon>Agaricomycetes</taxon>
        <taxon>Polyporales</taxon>
        <taxon>Adustoporiaceae</taxon>
        <taxon>Rhodonia</taxon>
    </lineage>
</organism>
<dbReference type="GO" id="GO:0016020">
    <property type="term" value="C:membrane"/>
    <property type="evidence" value="ECO:0007669"/>
    <property type="project" value="UniProtKB-SubCell"/>
</dbReference>
<feature type="transmembrane region" description="Helical" evidence="9">
    <location>
        <begin position="1170"/>
        <end position="1199"/>
    </location>
</feature>
<feature type="transmembrane region" description="Helical" evidence="9">
    <location>
        <begin position="1220"/>
        <end position="1245"/>
    </location>
</feature>
<evidence type="ECO:0000256" key="4">
    <source>
        <dbReference type="ARBA" id="ARBA00022741"/>
    </source>
</evidence>
<evidence type="ECO:0000259" key="11">
    <source>
        <dbReference type="PROSITE" id="PS50929"/>
    </source>
</evidence>
<dbReference type="InterPro" id="IPR003593">
    <property type="entry name" value="AAA+_ATPase"/>
</dbReference>
<name>A0A1X6MJA7_9APHY</name>
<feature type="transmembrane region" description="Helical" evidence="9">
    <location>
        <begin position="685"/>
        <end position="706"/>
    </location>
</feature>
<evidence type="ECO:0000256" key="6">
    <source>
        <dbReference type="ARBA" id="ARBA00022989"/>
    </source>
</evidence>
<sequence length="1549" mass="170486">SEVDAEFVINGRDHCDLARPGKILAANQKESIGKTTTRSIGAMDLCPFQEGKFQNPRWSLSRFAHPRWSLHSAISPYHHSICQSLGYAIAQIYTVPTGQVRMRLGTQEVLSIPLPLEAAFLSPMKVYVHQVTDFSDTLAFPTYAGCVSLVVFLLQLLYMSLWRNRSARKSAPEDSSTNSADSDTVFSEEETTEVDTQSRIARHDTPQGGSTIFAFNFGKLVACAVLLTLSLISWVVSLSDDESSALGLSQTWVLGALCLTHAYVLILSFVSLLAKPVWGSIASGHATLVLLCTLAVYLYRDVWPYATFTQKPLDTSEGVMLWVKIADLIVAALIIPLLTPRVYEPFDAKVRIPNSINPWPHPHPEQTAPILSLMLFSWLDKLVMKAYRMPHLPVDELPPLADTDSAGNLVKRAFKVLSQFASPVAIKYLLAYVESGGADADVRPWVWITWLFIGPMAGVIISSLYYMASMRVAVQLEVVVTELVFTHALRIRMKAETSEDAPTAPVTPDNASIVRSSAAQSEDEATVREEETFADSTTASTQSAKAKQKSKSTPEQAVVLTQPTAGEEKDRDKGKSLVGKINNLITSDLANITKGVEYAQIFVRIPVQLVLCVWFLYTILGWSATPCSWNAYENATRNTNYTIEEALGVIRMVKLFGWESHLMRQISKKREDELAWLRKSRLLDLLNSVVGYFIPLLTMMITYWTYMDLAFSMLTDQIHMAFGLLPAFIKGITELLDDFSESTSPNPDERRIHSHSGATNPDVIGFRDATFTWANEEQAPDGRSRRRFMLRIDNELTFKQGCINLIVGPTGSGKTSMLMALLGMMAPESRIGNEELNMVISLAWAMLSELMRRISKISCLVQRTTKHGTMKCGLKRDLELFDAGDMTEVGERGITLSGGQKVIHLEAPETSAARVTLARAVYSTADILLLDDILAALDVHTARWIVEKCLKGDLIQGRTVLLVTHNVAMASPVSQFVIALGVDGRVSSQGSLSSALAHDKTLAAEMEKDRQAVEKVEIDAIAEDVDESAKKASGKLILEEEIAEGHVGWPAMKLYLGNLGGRHQILFWIGCLGALFVAECIENSQVWYLGYWARQYEEHPANEVKVSLYLFGYATLLLVSLAFYASHYMVYTFGSIRASKIIHNSLFACVLVDGGITEILGMLMNLGDAMIVKLAAVVLMSPFFLIPGVLILGLGRWVGQVYMKAQMSVKREKSIAQAPVLGLFGAAFVGLGALFSTALAAYLVYIDKATASKIGFSLNMAGTLERIKQYMDIEQEPKSTDSGVPPAYWPSSGDLKVENLSARYSPKWQDGPLVLQDISFEVKSGERVGIVGRTGSGKSSLTLALLRCIVTEGKVYYDGLPTDNLNLEALRSHITIIPQMPELLSGTLRQNLDPFEDYDDAVLNDALRSAGLFILQQDMDEGRITLDTQISSGGSNLSVGQRQILALARAIVRQSKLLILDEDYDTDAVIQESLRKELENGVTVLTVAHRLQTIMDADKIMVLDAGRIVEYGKPSELLKNENGHLHALVKESGDVEKLYAMAAGAGAST</sequence>
<dbReference type="Pfam" id="PF00005">
    <property type="entry name" value="ABC_tran"/>
    <property type="match status" value="2"/>
</dbReference>
<dbReference type="SMART" id="SM00382">
    <property type="entry name" value="AAA"/>
    <property type="match status" value="2"/>
</dbReference>
<dbReference type="CDD" id="cd03244">
    <property type="entry name" value="ABCC_MRP_domain2"/>
    <property type="match status" value="1"/>
</dbReference>
<feature type="domain" description="ABC transmembrane type-1" evidence="11">
    <location>
        <begin position="416"/>
        <end position="744"/>
    </location>
</feature>
<dbReference type="InterPro" id="IPR003439">
    <property type="entry name" value="ABC_transporter-like_ATP-bd"/>
</dbReference>
<dbReference type="EMBL" id="KZ110613">
    <property type="protein sequence ID" value="OSX56464.1"/>
    <property type="molecule type" value="Genomic_DNA"/>
</dbReference>
<feature type="compositionally biased region" description="Low complexity" evidence="8">
    <location>
        <begin position="536"/>
        <end position="545"/>
    </location>
</feature>
<feature type="compositionally biased region" description="Polar residues" evidence="8">
    <location>
        <begin position="173"/>
        <end position="185"/>
    </location>
</feature>
<feature type="transmembrane region" description="Helical" evidence="9">
    <location>
        <begin position="1108"/>
        <end position="1133"/>
    </location>
</feature>
<feature type="domain" description="ABC transporter" evidence="10">
    <location>
        <begin position="764"/>
        <end position="1008"/>
    </location>
</feature>
<keyword evidence="6 9" id="KW-1133">Transmembrane helix</keyword>
<feature type="transmembrane region" description="Helical" evidence="9">
    <location>
        <begin position="445"/>
        <end position="466"/>
    </location>
</feature>
<dbReference type="CDD" id="cd18596">
    <property type="entry name" value="ABC_6TM_VMR1_D1_like"/>
    <property type="match status" value="1"/>
</dbReference>
<evidence type="ECO:0000256" key="7">
    <source>
        <dbReference type="ARBA" id="ARBA00023136"/>
    </source>
</evidence>
<feature type="compositionally biased region" description="Polar residues" evidence="8">
    <location>
        <begin position="509"/>
        <end position="520"/>
    </location>
</feature>
<evidence type="ECO:0000313" key="12">
    <source>
        <dbReference type="EMBL" id="OSX56464.1"/>
    </source>
</evidence>
<dbReference type="Proteomes" id="UP000194127">
    <property type="component" value="Unassembled WGS sequence"/>
</dbReference>
<dbReference type="RefSeq" id="XP_024333258.1">
    <property type="nucleotide sequence ID" value="XM_024487501.1"/>
</dbReference>
<dbReference type="OrthoDB" id="6500128at2759"/>
<evidence type="ECO:0000256" key="3">
    <source>
        <dbReference type="ARBA" id="ARBA00022692"/>
    </source>
</evidence>
<feature type="region of interest" description="Disordered" evidence="8">
    <location>
        <begin position="169"/>
        <end position="203"/>
    </location>
</feature>
<feature type="transmembrane region" description="Helical" evidence="9">
    <location>
        <begin position="212"/>
        <end position="232"/>
    </location>
</feature>
<feature type="domain" description="ABC transporter" evidence="10">
    <location>
        <begin position="1295"/>
        <end position="1530"/>
    </location>
</feature>
<feature type="transmembrane region" description="Helical" evidence="9">
    <location>
        <begin position="319"/>
        <end position="339"/>
    </location>
</feature>
<keyword evidence="4" id="KW-0547">Nucleotide-binding</keyword>
<evidence type="ECO:0000313" key="13">
    <source>
        <dbReference type="Proteomes" id="UP000194127"/>
    </source>
</evidence>
<dbReference type="GO" id="GO:0140359">
    <property type="term" value="F:ABC-type transporter activity"/>
    <property type="evidence" value="ECO:0007669"/>
    <property type="project" value="InterPro"/>
</dbReference>
<accession>A0A1X6MJA7</accession>
<dbReference type="InterPro" id="IPR050173">
    <property type="entry name" value="ABC_transporter_C-like"/>
</dbReference>
<feature type="region of interest" description="Disordered" evidence="8">
    <location>
        <begin position="496"/>
        <end position="573"/>
    </location>
</feature>
<protein>
    <recommendedName>
        <fullName evidence="14">ABC transporter domain-containing protein</fullName>
    </recommendedName>
</protein>
<evidence type="ECO:0000256" key="9">
    <source>
        <dbReference type="SAM" id="Phobius"/>
    </source>
</evidence>
<dbReference type="InterPro" id="IPR036640">
    <property type="entry name" value="ABC1_TM_sf"/>
</dbReference>
<evidence type="ECO:0000256" key="5">
    <source>
        <dbReference type="ARBA" id="ARBA00022840"/>
    </source>
</evidence>
<dbReference type="GeneID" id="36332450"/>
<dbReference type="STRING" id="670580.A0A1X6MJA7"/>
<feature type="transmembrane region" description="Helical" evidence="9">
    <location>
        <begin position="281"/>
        <end position="299"/>
    </location>
</feature>
<evidence type="ECO:0000256" key="2">
    <source>
        <dbReference type="ARBA" id="ARBA00022448"/>
    </source>
</evidence>
<evidence type="ECO:0000259" key="10">
    <source>
        <dbReference type="PROSITE" id="PS50893"/>
    </source>
</evidence>
<dbReference type="PANTHER" id="PTHR24223">
    <property type="entry name" value="ATP-BINDING CASSETTE SUB-FAMILY C"/>
    <property type="match status" value="1"/>
</dbReference>
<evidence type="ECO:0000256" key="1">
    <source>
        <dbReference type="ARBA" id="ARBA00004141"/>
    </source>
</evidence>
<comment type="subcellular location">
    <subcellularLocation>
        <location evidence="1">Membrane</location>
        <topology evidence="1">Multi-pass membrane protein</topology>
    </subcellularLocation>
</comment>
<keyword evidence="2" id="KW-0813">Transport</keyword>
<feature type="region of interest" description="Disordered" evidence="8">
    <location>
        <begin position="740"/>
        <end position="761"/>
    </location>
</feature>
<dbReference type="Gene3D" id="1.20.1560.10">
    <property type="entry name" value="ABC transporter type 1, transmembrane domain"/>
    <property type="match status" value="2"/>
</dbReference>
<dbReference type="Pfam" id="PF00664">
    <property type="entry name" value="ABC_membrane"/>
    <property type="match status" value="1"/>
</dbReference>
<dbReference type="Gene3D" id="3.40.50.300">
    <property type="entry name" value="P-loop containing nucleotide triphosphate hydrolases"/>
    <property type="match status" value="2"/>
</dbReference>
<feature type="transmembrane region" description="Helical" evidence="9">
    <location>
        <begin position="1145"/>
        <end position="1164"/>
    </location>
</feature>
<dbReference type="SUPFAM" id="SSF52540">
    <property type="entry name" value="P-loop containing nucleoside triphosphate hydrolases"/>
    <property type="match status" value="2"/>
</dbReference>
<keyword evidence="5" id="KW-0067">ATP-binding</keyword>
<dbReference type="SUPFAM" id="SSF90123">
    <property type="entry name" value="ABC transporter transmembrane region"/>
    <property type="match status" value="2"/>
</dbReference>
<gene>
    <name evidence="12" type="ORF">POSPLADRAFT_1160096</name>
</gene>
<feature type="transmembrane region" description="Helical" evidence="9">
    <location>
        <begin position="252"/>
        <end position="274"/>
    </location>
</feature>
<feature type="transmembrane region" description="Helical" evidence="9">
    <location>
        <begin position="140"/>
        <end position="161"/>
    </location>
</feature>
<dbReference type="InterPro" id="IPR027417">
    <property type="entry name" value="P-loop_NTPase"/>
</dbReference>